<gene>
    <name evidence="1" type="ORF">VPK24_09215</name>
</gene>
<comment type="caution">
    <text evidence="1">The sequence shown here is derived from an EMBL/GenBank/DDBJ whole genome shotgun (WGS) entry which is preliminary data.</text>
</comment>
<evidence type="ECO:0000313" key="1">
    <source>
        <dbReference type="EMBL" id="MFG3817813.1"/>
    </source>
</evidence>
<evidence type="ECO:0000313" key="2">
    <source>
        <dbReference type="Proteomes" id="UP001604335"/>
    </source>
</evidence>
<keyword evidence="2" id="KW-1185">Reference proteome</keyword>
<dbReference type="InterPro" id="IPR029068">
    <property type="entry name" value="Glyas_Bleomycin-R_OHBP_Dase"/>
</dbReference>
<sequence length="128" mass="13795">MDRLDYRGALVVLADGMGGQLGAFYRSLLGDPVRSIGSGYWEFRLTGGLRLGIFRPQPDQVERFQGATGGFSLCLEVMDLDQAIALVSDRGATLAGPVRIASHGREIDAIDPAGNRLILYEPNELANS</sequence>
<dbReference type="RefSeq" id="WP_393012388.1">
    <property type="nucleotide sequence ID" value="NZ_JAZAQF010000057.1"/>
</dbReference>
<dbReference type="Proteomes" id="UP001604335">
    <property type="component" value="Unassembled WGS sequence"/>
</dbReference>
<dbReference type="InterPro" id="IPR052164">
    <property type="entry name" value="Anthracycline_SecMetBiosynth"/>
</dbReference>
<protein>
    <submittedName>
        <fullName evidence="1">Glyoxalase</fullName>
    </submittedName>
</protein>
<dbReference type="EMBL" id="JAZAQF010000057">
    <property type="protein sequence ID" value="MFG3817813.1"/>
    <property type="molecule type" value="Genomic_DNA"/>
</dbReference>
<name>A0ABW7C9H3_9CYAN</name>
<reference evidence="2" key="1">
    <citation type="journal article" date="2024" name="Algal Res.">
        <title>Biochemical, toxicological and genomic investigation of a high-biomass producing Limnothrix strain isolated from Italian shallow drinking water reservoir.</title>
        <authorList>
            <person name="Simonazzi M."/>
            <person name="Shishido T.K."/>
            <person name="Delbaje E."/>
            <person name="Wahlsten M."/>
            <person name="Fewer D.P."/>
            <person name="Sivonen K."/>
            <person name="Pezzolesi L."/>
            <person name="Pistocchi R."/>
        </authorList>
    </citation>
    <scope>NUCLEOTIDE SEQUENCE [LARGE SCALE GENOMIC DNA]</scope>
    <source>
        <strain evidence="2">LRLZ20PSL1</strain>
    </source>
</reference>
<proteinExistence type="predicted"/>
<organism evidence="1 2">
    <name type="scientific">Limnothrix redekei LRLZ20PSL1</name>
    <dbReference type="NCBI Taxonomy" id="3112953"/>
    <lineage>
        <taxon>Bacteria</taxon>
        <taxon>Bacillati</taxon>
        <taxon>Cyanobacteriota</taxon>
        <taxon>Cyanophyceae</taxon>
        <taxon>Pseudanabaenales</taxon>
        <taxon>Pseudanabaenaceae</taxon>
        <taxon>Limnothrix</taxon>
    </lineage>
</organism>
<dbReference type="PANTHER" id="PTHR33993">
    <property type="entry name" value="GLYOXALASE-RELATED"/>
    <property type="match status" value="1"/>
</dbReference>
<dbReference type="Gene3D" id="3.10.180.10">
    <property type="entry name" value="2,3-Dihydroxybiphenyl 1,2-Dioxygenase, domain 1"/>
    <property type="match status" value="1"/>
</dbReference>
<accession>A0ABW7C9H3</accession>
<dbReference type="SUPFAM" id="SSF54593">
    <property type="entry name" value="Glyoxalase/Bleomycin resistance protein/Dihydroxybiphenyl dioxygenase"/>
    <property type="match status" value="1"/>
</dbReference>
<dbReference type="PANTHER" id="PTHR33993:SF14">
    <property type="entry name" value="GB|AAF24581.1"/>
    <property type="match status" value="1"/>
</dbReference>